<dbReference type="NCBIfam" id="TIGR00761">
    <property type="entry name" value="argB"/>
    <property type="match status" value="1"/>
</dbReference>
<keyword evidence="2" id="KW-0808">Transferase</keyword>
<dbReference type="InterPro" id="IPR036393">
    <property type="entry name" value="AceGlu_kinase-like_sf"/>
</dbReference>
<proteinExistence type="predicted"/>
<keyword evidence="1" id="KW-0028">Amino-acid biosynthesis</keyword>
<organism evidence="9 10">
    <name type="scientific">Streptomyces similanensis</name>
    <dbReference type="NCBI Taxonomy" id="1274988"/>
    <lineage>
        <taxon>Bacteria</taxon>
        <taxon>Bacillati</taxon>
        <taxon>Actinomycetota</taxon>
        <taxon>Actinomycetes</taxon>
        <taxon>Kitasatosporales</taxon>
        <taxon>Streptomycetaceae</taxon>
        <taxon>Streptomyces</taxon>
    </lineage>
</organism>
<evidence type="ECO:0000313" key="10">
    <source>
        <dbReference type="Proteomes" id="UP001500124"/>
    </source>
</evidence>
<dbReference type="EMBL" id="BAABKC010000112">
    <property type="protein sequence ID" value="GAA5074845.1"/>
    <property type="molecule type" value="Genomic_DNA"/>
</dbReference>
<dbReference type="Proteomes" id="UP001500124">
    <property type="component" value="Unassembled WGS sequence"/>
</dbReference>
<evidence type="ECO:0000256" key="7">
    <source>
        <dbReference type="SAM" id="MobiDB-lite"/>
    </source>
</evidence>
<dbReference type="Pfam" id="PF00696">
    <property type="entry name" value="AA_kinase"/>
    <property type="match status" value="1"/>
</dbReference>
<evidence type="ECO:0000256" key="5">
    <source>
        <dbReference type="ARBA" id="ARBA00022840"/>
    </source>
</evidence>
<feature type="compositionally biased region" description="Pro residues" evidence="7">
    <location>
        <begin position="9"/>
        <end position="21"/>
    </location>
</feature>
<comment type="pathway">
    <text evidence="6">Amino-acid biosynthesis.</text>
</comment>
<keyword evidence="10" id="KW-1185">Reference proteome</keyword>
<dbReference type="NCBIfam" id="NF010659">
    <property type="entry name" value="PRK14058.1-1"/>
    <property type="match status" value="1"/>
</dbReference>
<evidence type="ECO:0000256" key="3">
    <source>
        <dbReference type="ARBA" id="ARBA00022741"/>
    </source>
</evidence>
<evidence type="ECO:0000259" key="8">
    <source>
        <dbReference type="Pfam" id="PF00696"/>
    </source>
</evidence>
<evidence type="ECO:0000256" key="4">
    <source>
        <dbReference type="ARBA" id="ARBA00022777"/>
    </source>
</evidence>
<evidence type="ECO:0000256" key="2">
    <source>
        <dbReference type="ARBA" id="ARBA00022679"/>
    </source>
</evidence>
<dbReference type="GO" id="GO:0016301">
    <property type="term" value="F:kinase activity"/>
    <property type="evidence" value="ECO:0007669"/>
    <property type="project" value="UniProtKB-KW"/>
</dbReference>
<dbReference type="PANTHER" id="PTHR23342:SF20">
    <property type="entry name" value="[LYSW]-AMINOADIPATE KINASE"/>
    <property type="match status" value="1"/>
</dbReference>
<dbReference type="SUPFAM" id="SSF53633">
    <property type="entry name" value="Carbamate kinase-like"/>
    <property type="match status" value="1"/>
</dbReference>
<evidence type="ECO:0000313" key="9">
    <source>
        <dbReference type="EMBL" id="GAA5074845.1"/>
    </source>
</evidence>
<evidence type="ECO:0000256" key="6">
    <source>
        <dbReference type="ARBA" id="ARBA00029440"/>
    </source>
</evidence>
<comment type="caution">
    <text evidence="9">The sequence shown here is derived from an EMBL/GenBank/DDBJ whole genome shotgun (WGS) entry which is preliminary data.</text>
</comment>
<keyword evidence="3" id="KW-0547">Nucleotide-binding</keyword>
<sequence>MTSQGRTPVPEPLRPPAPSDPAAPLVVKVGGNASVDLDAVADDIADYARAGRPVVLVHGGSAEIERLAERLGTPLRTLEFPGGVTSRHTDPATLEVVLLALAGAVKPRLVARINAAGAVAVGLTGLDGATLLARRKRSLRALVDGRPMVVRDDHSGRITEVSTAVLGRLLADGAVPVLSPPALDEDGHPVNVNADRAAAAVAAALGAHALLLLTGAPGVLDDPDDEGSLLAECALTASGPVPHTGGGMAVKLAAAREALLAGVPTVRIADGRAARPVGAAVAGAGTRITLETRSKEEANR</sequence>
<name>A0ABP9LB73_9ACTN</name>
<keyword evidence="4 9" id="KW-0418">Kinase</keyword>
<dbReference type="InterPro" id="IPR001048">
    <property type="entry name" value="Asp/Glu/Uridylate_kinase"/>
</dbReference>
<protein>
    <submittedName>
        <fullName evidence="9">[LysW]-aminoadipate kinase</fullName>
    </submittedName>
</protein>
<evidence type="ECO:0000256" key="1">
    <source>
        <dbReference type="ARBA" id="ARBA00022605"/>
    </source>
</evidence>
<keyword evidence="5" id="KW-0067">ATP-binding</keyword>
<gene>
    <name evidence="9" type="ORF">GCM10023336_63320</name>
</gene>
<dbReference type="PANTHER" id="PTHR23342">
    <property type="entry name" value="N-ACETYLGLUTAMATE SYNTHASE"/>
    <property type="match status" value="1"/>
</dbReference>
<dbReference type="PIRSF" id="PIRSF000728">
    <property type="entry name" value="NAGK"/>
    <property type="match status" value="1"/>
</dbReference>
<dbReference type="Gene3D" id="3.40.1160.10">
    <property type="entry name" value="Acetylglutamate kinase-like"/>
    <property type="match status" value="1"/>
</dbReference>
<feature type="domain" description="Aspartate/glutamate/uridylate kinase" evidence="8">
    <location>
        <begin position="25"/>
        <end position="270"/>
    </location>
</feature>
<dbReference type="InterPro" id="IPR004662">
    <property type="entry name" value="AcgluKinase_fam"/>
</dbReference>
<reference evidence="10" key="1">
    <citation type="journal article" date="2019" name="Int. J. Syst. Evol. Microbiol.">
        <title>The Global Catalogue of Microorganisms (GCM) 10K type strain sequencing project: providing services to taxonomists for standard genome sequencing and annotation.</title>
        <authorList>
            <consortium name="The Broad Institute Genomics Platform"/>
            <consortium name="The Broad Institute Genome Sequencing Center for Infectious Disease"/>
            <person name="Wu L."/>
            <person name="Ma J."/>
        </authorList>
    </citation>
    <scope>NUCLEOTIDE SEQUENCE [LARGE SCALE GENOMIC DNA]</scope>
    <source>
        <strain evidence="10">JCM 18410</strain>
    </source>
</reference>
<accession>A0ABP9LB73</accession>
<feature type="region of interest" description="Disordered" evidence="7">
    <location>
        <begin position="1"/>
        <end position="23"/>
    </location>
</feature>